<keyword evidence="1" id="KW-1133">Transmembrane helix</keyword>
<dbReference type="Proteomes" id="UP000034329">
    <property type="component" value="Unassembled WGS sequence"/>
</dbReference>
<feature type="transmembrane region" description="Helical" evidence="1">
    <location>
        <begin position="195"/>
        <end position="214"/>
    </location>
</feature>
<keyword evidence="1" id="KW-0812">Transmembrane</keyword>
<feature type="transmembrane region" description="Helical" evidence="1">
    <location>
        <begin position="25"/>
        <end position="43"/>
    </location>
</feature>
<gene>
    <name evidence="2" type="ORF">UX13_C0021G0007</name>
</gene>
<reference evidence="2 3" key="1">
    <citation type="journal article" date="2015" name="Nature">
        <title>rRNA introns, odd ribosomes, and small enigmatic genomes across a large radiation of phyla.</title>
        <authorList>
            <person name="Brown C.T."/>
            <person name="Hug L.A."/>
            <person name="Thomas B.C."/>
            <person name="Sharon I."/>
            <person name="Castelle C.J."/>
            <person name="Singh A."/>
            <person name="Wilkins M.J."/>
            <person name="Williams K.H."/>
            <person name="Banfield J.F."/>
        </authorList>
    </citation>
    <scope>NUCLEOTIDE SEQUENCE [LARGE SCALE GENOMIC DNA]</scope>
</reference>
<keyword evidence="1" id="KW-0472">Membrane</keyword>
<evidence type="ECO:0000256" key="1">
    <source>
        <dbReference type="SAM" id="Phobius"/>
    </source>
</evidence>
<dbReference type="AlphaFoldDB" id="A0A0G1MPP2"/>
<organism evidence="2 3">
    <name type="scientific">Candidatus Woesebacteria bacterium GW2011_GWB1_45_5</name>
    <dbReference type="NCBI Taxonomy" id="1618581"/>
    <lineage>
        <taxon>Bacteria</taxon>
        <taxon>Candidatus Woeseibacteriota</taxon>
    </lineage>
</organism>
<feature type="transmembrane region" description="Helical" evidence="1">
    <location>
        <begin position="268"/>
        <end position="286"/>
    </location>
</feature>
<feature type="transmembrane region" description="Helical" evidence="1">
    <location>
        <begin position="221"/>
        <end position="248"/>
    </location>
</feature>
<proteinExistence type="predicted"/>
<dbReference type="EMBL" id="LCLA01000021">
    <property type="protein sequence ID" value="KKU10077.1"/>
    <property type="molecule type" value="Genomic_DNA"/>
</dbReference>
<protein>
    <submittedName>
        <fullName evidence="2">Uncharacterized protein</fullName>
    </submittedName>
</protein>
<sequence length="412" mass="47699">MLTTPPVELSEVLLLESLGIHVGPLILRLSGIVLLLLNSYLFSRLFKKWPLPFFIFLINPWTVYLHTFFTFQCTFLTGILILTIKNKKLLFLLLTLAVFVYLQKNISENFLFVSKITPANLATEINERQKIDFLATNKTFILPAVVRKITYNKPVLAFDKILKHFVSFFDFEQTASPSESYAITRLSGLSPKGNFPLLFIWEIPLIIFGIAISLKMEGKKWLVLFMISLLPIFVAEKKLFPQTAFLIIPFLLYWETVAIEKLLTVKKIRLVLVVLALFAAFEVFGYHRDFYTRPMKYKNSESYFYRQIADWVAKNRDKNVVVTTLFGPTDKMIGYYLGEIPANVSFQNFDLIKEATGENMYYIGLPGQFVKKGKDLEKKEKDESRTPIIEKINGEDELIFEYGESLWIGYQK</sequence>
<evidence type="ECO:0000313" key="2">
    <source>
        <dbReference type="EMBL" id="KKU10077.1"/>
    </source>
</evidence>
<name>A0A0G1MPP2_9BACT</name>
<evidence type="ECO:0000313" key="3">
    <source>
        <dbReference type="Proteomes" id="UP000034329"/>
    </source>
</evidence>
<feature type="transmembrane region" description="Helical" evidence="1">
    <location>
        <begin position="63"/>
        <end position="82"/>
    </location>
</feature>
<comment type="caution">
    <text evidence="2">The sequence shown here is derived from an EMBL/GenBank/DDBJ whole genome shotgun (WGS) entry which is preliminary data.</text>
</comment>
<accession>A0A0G1MPP2</accession>